<evidence type="ECO:0000313" key="2">
    <source>
        <dbReference type="EMBL" id="KAJ7630669.1"/>
    </source>
</evidence>
<feature type="region of interest" description="Disordered" evidence="1">
    <location>
        <begin position="384"/>
        <end position="505"/>
    </location>
</feature>
<dbReference type="SUPFAM" id="SSF56112">
    <property type="entry name" value="Protein kinase-like (PK-like)"/>
    <property type="match status" value="1"/>
</dbReference>
<name>A0AAD7FL37_9AGAR</name>
<evidence type="ECO:0000313" key="3">
    <source>
        <dbReference type="Proteomes" id="UP001221142"/>
    </source>
</evidence>
<keyword evidence="3" id="KW-1185">Reference proteome</keyword>
<dbReference type="Proteomes" id="UP001221142">
    <property type="component" value="Unassembled WGS sequence"/>
</dbReference>
<gene>
    <name evidence="2" type="ORF">FB45DRAFT_542454</name>
</gene>
<protein>
    <submittedName>
        <fullName evidence="2">Uncharacterized protein</fullName>
    </submittedName>
</protein>
<dbReference type="Gene3D" id="1.10.510.10">
    <property type="entry name" value="Transferase(Phosphotransferase) domain 1"/>
    <property type="match status" value="1"/>
</dbReference>
<accession>A0AAD7FL37</accession>
<dbReference type="EMBL" id="JARKIF010000009">
    <property type="protein sequence ID" value="KAJ7630669.1"/>
    <property type="molecule type" value="Genomic_DNA"/>
</dbReference>
<dbReference type="PANTHER" id="PTHR37171">
    <property type="entry name" value="SERINE/THREONINE-PROTEIN KINASE YRZF-RELATED"/>
    <property type="match status" value="1"/>
</dbReference>
<dbReference type="AlphaFoldDB" id="A0AAD7FL37"/>
<dbReference type="InterPro" id="IPR011009">
    <property type="entry name" value="Kinase-like_dom_sf"/>
</dbReference>
<comment type="caution">
    <text evidence="2">The sequence shown here is derived from an EMBL/GenBank/DDBJ whole genome shotgun (WGS) entry which is preliminary data.</text>
</comment>
<sequence>MPVLSLPFNVHHSRDRPLYAVGEPCPIRVELPSDALIRLPSRADRTSGFFRALCQRYRPAPPVERLLPCENTPVSPAFPVNWTRPKHSPQSRKAAKPLPDKLSGGVLQKAIYVPHGKWAWAAGLSFRQSQPGILLSSGVMCSAFLKTGMIGDRSVQYVSKVWATKEKWHGFFSELALYKVQLKSLQGRIVPAIINVYSSAGAVSVAMEPPHHSFWIEASADMPHVLKKRCVQAFEKLHACGVYHGDIELRHMLIGGDARVTIIDFQASRALVPNEAVHLAAATPDELRMEMRKVRFKLDYEGARAWEDQKLMRAARLEKRNRENGTKEEPLEEDILDPPIDSREWNLEWVGAPVEPARFVMPGQSAEALERSVDEFISIVETLESEEQAREDNDVPRRRKQSPEFKPPAAIPRRAGAAPAVGMGFGGMMVRPGTTGSLKRKGDGEQVAQTSPKRPRTDAPQTPPDATTKSLHPSPAKRKRASDLDDDSTSRGRPKMRTSCTDTPMDVCDTLPPPCPRMEPILPRSKTTAFVPPPLFRWMDNLWRFVY</sequence>
<feature type="compositionally biased region" description="Basic and acidic residues" evidence="1">
    <location>
        <begin position="387"/>
        <end position="396"/>
    </location>
</feature>
<proteinExistence type="predicted"/>
<organism evidence="2 3">
    <name type="scientific">Roridomyces roridus</name>
    <dbReference type="NCBI Taxonomy" id="1738132"/>
    <lineage>
        <taxon>Eukaryota</taxon>
        <taxon>Fungi</taxon>
        <taxon>Dikarya</taxon>
        <taxon>Basidiomycota</taxon>
        <taxon>Agaricomycotina</taxon>
        <taxon>Agaricomycetes</taxon>
        <taxon>Agaricomycetidae</taxon>
        <taxon>Agaricales</taxon>
        <taxon>Marasmiineae</taxon>
        <taxon>Mycenaceae</taxon>
        <taxon>Roridomyces</taxon>
    </lineage>
</organism>
<feature type="compositionally biased region" description="Low complexity" evidence="1">
    <location>
        <begin position="411"/>
        <end position="420"/>
    </location>
</feature>
<reference evidence="2" key="1">
    <citation type="submission" date="2023-03" db="EMBL/GenBank/DDBJ databases">
        <title>Massive genome expansion in bonnet fungi (Mycena s.s.) driven by repeated elements and novel gene families across ecological guilds.</title>
        <authorList>
            <consortium name="Lawrence Berkeley National Laboratory"/>
            <person name="Harder C.B."/>
            <person name="Miyauchi S."/>
            <person name="Viragh M."/>
            <person name="Kuo A."/>
            <person name="Thoen E."/>
            <person name="Andreopoulos B."/>
            <person name="Lu D."/>
            <person name="Skrede I."/>
            <person name="Drula E."/>
            <person name="Henrissat B."/>
            <person name="Morin E."/>
            <person name="Kohler A."/>
            <person name="Barry K."/>
            <person name="LaButti K."/>
            <person name="Morin E."/>
            <person name="Salamov A."/>
            <person name="Lipzen A."/>
            <person name="Mereny Z."/>
            <person name="Hegedus B."/>
            <person name="Baldrian P."/>
            <person name="Stursova M."/>
            <person name="Weitz H."/>
            <person name="Taylor A."/>
            <person name="Grigoriev I.V."/>
            <person name="Nagy L.G."/>
            <person name="Martin F."/>
            <person name="Kauserud H."/>
        </authorList>
    </citation>
    <scope>NUCLEOTIDE SEQUENCE</scope>
    <source>
        <strain evidence="2">9284</strain>
    </source>
</reference>
<dbReference type="PANTHER" id="PTHR37171:SF1">
    <property type="entry name" value="SERINE_THREONINE-PROTEIN KINASE YRZF-RELATED"/>
    <property type="match status" value="1"/>
</dbReference>
<evidence type="ECO:0000256" key="1">
    <source>
        <dbReference type="SAM" id="MobiDB-lite"/>
    </source>
</evidence>
<feature type="compositionally biased region" description="Low complexity" evidence="1">
    <location>
        <begin position="458"/>
        <end position="468"/>
    </location>
</feature>
<dbReference type="InterPro" id="IPR052396">
    <property type="entry name" value="Meiotic_Drive_Suppr_Kinase"/>
</dbReference>